<organism evidence="2 3">
    <name type="scientific">Vibrio variabilis</name>
    <dbReference type="NCBI Taxonomy" id="990271"/>
    <lineage>
        <taxon>Bacteria</taxon>
        <taxon>Pseudomonadati</taxon>
        <taxon>Pseudomonadota</taxon>
        <taxon>Gammaproteobacteria</taxon>
        <taxon>Vibrionales</taxon>
        <taxon>Vibrionaceae</taxon>
        <taxon>Vibrio</taxon>
    </lineage>
</organism>
<dbReference type="EMBL" id="BBMS01000029">
    <property type="protein sequence ID" value="GAL27449.1"/>
    <property type="molecule type" value="Genomic_DNA"/>
</dbReference>
<keyword evidence="1" id="KW-0732">Signal</keyword>
<sequence>MLITSLTLLLLVACAQSSGPASNKPSDWRQYGKQEALVGYVKQTEQELAAAATVSVSNEIYSAYSDGYEQGRAEYCMQDPKILGKKGELYRGICDELRPTFRTWYNNGKARGAEALLSSKASSTKKLSNVKPRAF</sequence>
<dbReference type="Pfam" id="PF10973">
    <property type="entry name" value="DUF2799"/>
    <property type="match status" value="1"/>
</dbReference>
<evidence type="ECO:0000256" key="1">
    <source>
        <dbReference type="SAM" id="SignalP"/>
    </source>
</evidence>
<evidence type="ECO:0008006" key="4">
    <source>
        <dbReference type="Google" id="ProtNLM"/>
    </source>
</evidence>
<evidence type="ECO:0000313" key="3">
    <source>
        <dbReference type="Proteomes" id="UP000029223"/>
    </source>
</evidence>
<dbReference type="InterPro" id="IPR021242">
    <property type="entry name" value="DUF2799"/>
</dbReference>
<feature type="chain" id="PRO_5045432942" description="DUF2799 domain-containing protein" evidence="1">
    <location>
        <begin position="24"/>
        <end position="135"/>
    </location>
</feature>
<dbReference type="Proteomes" id="UP000029223">
    <property type="component" value="Unassembled WGS sequence"/>
</dbReference>
<accession>A0ABQ0JFB8</accession>
<keyword evidence="3" id="KW-1185">Reference proteome</keyword>
<proteinExistence type="predicted"/>
<feature type="signal peptide" evidence="1">
    <location>
        <begin position="1"/>
        <end position="23"/>
    </location>
</feature>
<comment type="caution">
    <text evidence="2">The sequence shown here is derived from an EMBL/GenBank/DDBJ whole genome shotgun (WGS) entry which is preliminary data.</text>
</comment>
<evidence type="ECO:0000313" key="2">
    <source>
        <dbReference type="EMBL" id="GAL27449.1"/>
    </source>
</evidence>
<name>A0ABQ0JFB8_9VIBR</name>
<reference evidence="3" key="1">
    <citation type="submission" date="2014-09" db="EMBL/GenBank/DDBJ databases">
        <title>Vibrio variabilis JCM 19239. (C206) whole genome shotgun sequence.</title>
        <authorList>
            <person name="Sawabe T."/>
            <person name="Meirelles P."/>
            <person name="Nakanishi M."/>
            <person name="Sayaka M."/>
            <person name="Hattori M."/>
            <person name="Ohkuma M."/>
        </authorList>
    </citation>
    <scope>NUCLEOTIDE SEQUENCE [LARGE SCALE GENOMIC DNA]</scope>
    <source>
        <strain evidence="3">JCM 19239</strain>
    </source>
</reference>
<gene>
    <name evidence="2" type="ORF">JCM19239_5649</name>
</gene>
<protein>
    <recommendedName>
        <fullName evidence="4">DUF2799 domain-containing protein</fullName>
    </recommendedName>
</protein>